<dbReference type="NCBIfam" id="TIGR03017">
    <property type="entry name" value="EpsF"/>
    <property type="match status" value="1"/>
</dbReference>
<evidence type="ECO:0000256" key="4">
    <source>
        <dbReference type="ARBA" id="ARBA00022989"/>
    </source>
</evidence>
<feature type="coiled-coil region" evidence="6">
    <location>
        <begin position="334"/>
        <end position="361"/>
    </location>
</feature>
<keyword evidence="4 7" id="KW-1133">Transmembrane helix</keyword>
<dbReference type="GO" id="GO:0004713">
    <property type="term" value="F:protein tyrosine kinase activity"/>
    <property type="evidence" value="ECO:0007669"/>
    <property type="project" value="TreeGrafter"/>
</dbReference>
<keyword evidence="2" id="KW-1003">Cell membrane</keyword>
<dbReference type="GO" id="GO:0005886">
    <property type="term" value="C:plasma membrane"/>
    <property type="evidence" value="ECO:0007669"/>
    <property type="project" value="UniProtKB-SubCell"/>
</dbReference>
<evidence type="ECO:0000259" key="8">
    <source>
        <dbReference type="Pfam" id="PF02706"/>
    </source>
</evidence>
<evidence type="ECO:0000313" key="9">
    <source>
        <dbReference type="EMBL" id="MBK0392250.1"/>
    </source>
</evidence>
<evidence type="ECO:0000256" key="6">
    <source>
        <dbReference type="SAM" id="Coils"/>
    </source>
</evidence>
<keyword evidence="10" id="KW-1185">Reference proteome</keyword>
<accession>A0A934PZ77</accession>
<proteinExistence type="predicted"/>
<comment type="subcellular location">
    <subcellularLocation>
        <location evidence="1">Cell membrane</location>
        <topology evidence="1">Multi-pass membrane protein</topology>
    </subcellularLocation>
</comment>
<protein>
    <submittedName>
        <fullName evidence="9">Chain length determinant protein EpsF</fullName>
    </submittedName>
</protein>
<dbReference type="AlphaFoldDB" id="A0A934PZ77"/>
<keyword evidence="5 7" id="KW-0472">Membrane</keyword>
<dbReference type="PANTHER" id="PTHR32309">
    <property type="entry name" value="TYROSINE-PROTEIN KINASE"/>
    <property type="match status" value="1"/>
</dbReference>
<dbReference type="PANTHER" id="PTHR32309:SF13">
    <property type="entry name" value="FERRIC ENTEROBACTIN TRANSPORT PROTEIN FEPE"/>
    <property type="match status" value="1"/>
</dbReference>
<evidence type="ECO:0000313" key="10">
    <source>
        <dbReference type="Proteomes" id="UP000617041"/>
    </source>
</evidence>
<dbReference type="InterPro" id="IPR003856">
    <property type="entry name" value="LPS_length_determ_N"/>
</dbReference>
<dbReference type="InterPro" id="IPR050445">
    <property type="entry name" value="Bact_polysacc_biosynth/exp"/>
</dbReference>
<dbReference type="EMBL" id="JAEDAO010000001">
    <property type="protein sequence ID" value="MBK0392250.1"/>
    <property type="molecule type" value="Genomic_DNA"/>
</dbReference>
<evidence type="ECO:0000256" key="1">
    <source>
        <dbReference type="ARBA" id="ARBA00004651"/>
    </source>
</evidence>
<name>A0A934PZ77_9BURK</name>
<organism evidence="9 10">
    <name type="scientific">Ramlibacter algicola</name>
    <dbReference type="NCBI Taxonomy" id="2795217"/>
    <lineage>
        <taxon>Bacteria</taxon>
        <taxon>Pseudomonadati</taxon>
        <taxon>Pseudomonadota</taxon>
        <taxon>Betaproteobacteria</taxon>
        <taxon>Burkholderiales</taxon>
        <taxon>Comamonadaceae</taxon>
        <taxon>Ramlibacter</taxon>
    </lineage>
</organism>
<dbReference type="RefSeq" id="WP_200787197.1">
    <property type="nucleotide sequence ID" value="NZ_JAEDAO010000001.1"/>
</dbReference>
<sequence length="468" mass="51294">MNLSQFFAILRARRMLVLGIFLGTVALALAWVLLRPAYYTARAPILVDVRNPDPLAQPNYQPIVPASYMATQIDIARSDRVAERVVEMLGMDKDPKATEGWQRATGGRGSVKAWLASDLQAGLDVKPARESNIINISWTGRSPQQAANVANAFAQAYLDTALDIKTDPARKYSAWFDEQLKFARDRLEQAQERLTQYQQRTGVISADGADMETQRLNELSSQLTLVQGQLTDVANKRNAAAGSVAETMASPLINSLKADIARQEARIQEASANLGARHPQMIRMQDELRAMRSRLGAETGSIGSSIETSYQVTKARERELMGAVNAQRARVMQFNKFRDELNVLRRDLDAAQKAYEAVSERASQSKLQALSNQTNIQRLATAIEPLEQKGPTMKLALIVAAVAGFLLALAGALLLELINRRVRSVDDLAMATHLPILATVPAHDGKASLARLAHAPARPALGYRGSYA</sequence>
<comment type="caution">
    <text evidence="9">The sequence shown here is derived from an EMBL/GenBank/DDBJ whole genome shotgun (WGS) entry which is preliminary data.</text>
</comment>
<feature type="transmembrane region" description="Helical" evidence="7">
    <location>
        <begin position="395"/>
        <end position="415"/>
    </location>
</feature>
<keyword evidence="6" id="KW-0175">Coiled coil</keyword>
<dbReference type="Proteomes" id="UP000617041">
    <property type="component" value="Unassembled WGS sequence"/>
</dbReference>
<evidence type="ECO:0000256" key="2">
    <source>
        <dbReference type="ARBA" id="ARBA00022475"/>
    </source>
</evidence>
<dbReference type="InterPro" id="IPR017468">
    <property type="entry name" value="Chain_len_reg_EpsF"/>
</dbReference>
<evidence type="ECO:0000256" key="7">
    <source>
        <dbReference type="SAM" id="Phobius"/>
    </source>
</evidence>
<feature type="domain" description="Polysaccharide chain length determinant N-terminal" evidence="8">
    <location>
        <begin position="2"/>
        <end position="87"/>
    </location>
</feature>
<evidence type="ECO:0000256" key="5">
    <source>
        <dbReference type="ARBA" id="ARBA00023136"/>
    </source>
</evidence>
<evidence type="ECO:0000256" key="3">
    <source>
        <dbReference type="ARBA" id="ARBA00022692"/>
    </source>
</evidence>
<keyword evidence="3 7" id="KW-0812">Transmembrane</keyword>
<reference evidence="9" key="1">
    <citation type="submission" date="2020-12" db="EMBL/GenBank/DDBJ databases">
        <title>Ramlibacter sp. nov., isolated from a freshwater alga, Cryptomonas.</title>
        <authorList>
            <person name="Kim H.M."/>
            <person name="Jeon C.O."/>
        </authorList>
    </citation>
    <scope>NUCLEOTIDE SEQUENCE</scope>
    <source>
        <strain evidence="9">CrO1</strain>
    </source>
</reference>
<dbReference type="Pfam" id="PF02706">
    <property type="entry name" value="Wzz"/>
    <property type="match status" value="1"/>
</dbReference>
<gene>
    <name evidence="9" type="primary">epsF</name>
    <name evidence="9" type="ORF">I8E28_06590</name>
</gene>